<dbReference type="RefSeq" id="XP_062631079.1">
    <property type="nucleotide sequence ID" value="XM_062775095.1"/>
</dbReference>
<sequence>MYDTASYQCSSTPPRYPYDMTDVVQTKQGVFSRLFAPKPTPELDALESEGHDRKKAKQVLASYDGDVARARGKLQHDQHATDVSGAPLPNFPYVKGCSICDARAATDAAVRDSPPQHPADHVRYDPVTNTISYADDCDVCDALRGEDTEGKGPFYAMRNDRHTAKAHGMAMAMGF</sequence>
<keyword evidence="2" id="KW-1185">Reference proteome</keyword>
<gene>
    <name evidence="1" type="ORF">LOC62_06G008553</name>
</gene>
<name>A0AAF0YE39_9TREE</name>
<evidence type="ECO:0000313" key="2">
    <source>
        <dbReference type="Proteomes" id="UP000827549"/>
    </source>
</evidence>
<dbReference type="GeneID" id="87811717"/>
<organism evidence="1 2">
    <name type="scientific">Vanrija pseudolonga</name>
    <dbReference type="NCBI Taxonomy" id="143232"/>
    <lineage>
        <taxon>Eukaryota</taxon>
        <taxon>Fungi</taxon>
        <taxon>Dikarya</taxon>
        <taxon>Basidiomycota</taxon>
        <taxon>Agaricomycotina</taxon>
        <taxon>Tremellomycetes</taxon>
        <taxon>Trichosporonales</taxon>
        <taxon>Trichosporonaceae</taxon>
        <taxon>Vanrija</taxon>
    </lineage>
</organism>
<dbReference type="AlphaFoldDB" id="A0AAF0YE39"/>
<accession>A0AAF0YE39</accession>
<reference evidence="1" key="1">
    <citation type="submission" date="2023-10" db="EMBL/GenBank/DDBJ databases">
        <authorList>
            <person name="Noh H."/>
        </authorList>
    </citation>
    <scope>NUCLEOTIDE SEQUENCE</scope>
    <source>
        <strain evidence="1">DUCC4014</strain>
    </source>
</reference>
<dbReference type="Proteomes" id="UP000827549">
    <property type="component" value="Chromosome 6"/>
</dbReference>
<protein>
    <submittedName>
        <fullName evidence="1">Uncharacterized protein</fullName>
    </submittedName>
</protein>
<proteinExistence type="predicted"/>
<evidence type="ECO:0000313" key="1">
    <source>
        <dbReference type="EMBL" id="WOO85053.1"/>
    </source>
</evidence>
<dbReference type="EMBL" id="CP086719">
    <property type="protein sequence ID" value="WOO85053.1"/>
    <property type="molecule type" value="Genomic_DNA"/>
</dbReference>